<dbReference type="InterPro" id="IPR013194">
    <property type="entry name" value="HDAC_interact_dom"/>
</dbReference>
<dbReference type="PANTHER" id="PTHR12346:SF0">
    <property type="entry name" value="SIN3A, ISOFORM G"/>
    <property type="match status" value="1"/>
</dbReference>
<feature type="region of interest" description="Disordered" evidence="4">
    <location>
        <begin position="757"/>
        <end position="785"/>
    </location>
</feature>
<dbReference type="Pfam" id="PF08295">
    <property type="entry name" value="Sin3_corepress"/>
    <property type="match status" value="1"/>
</dbReference>
<evidence type="ECO:0000256" key="4">
    <source>
        <dbReference type="SAM" id="MobiDB-lite"/>
    </source>
</evidence>
<feature type="domain" description="Histone deacetylase interacting" evidence="5">
    <location>
        <begin position="297"/>
        <end position="393"/>
    </location>
</feature>
<reference evidence="6 7" key="1">
    <citation type="submission" date="2023-10" db="EMBL/GenBank/DDBJ databases">
        <title>Chromosome-scale genome assembly provides insights into flower coloration mechanisms of Canna indica.</title>
        <authorList>
            <person name="Li C."/>
        </authorList>
    </citation>
    <scope>NUCLEOTIDE SEQUENCE [LARGE SCALE GENOMIC DNA]</scope>
    <source>
        <tissue evidence="6">Flower</tissue>
    </source>
</reference>
<dbReference type="GO" id="GO:0000785">
    <property type="term" value="C:chromatin"/>
    <property type="evidence" value="ECO:0007669"/>
    <property type="project" value="TreeGrafter"/>
</dbReference>
<dbReference type="SUPFAM" id="SSF47762">
    <property type="entry name" value="PAH2 domain"/>
    <property type="match status" value="1"/>
</dbReference>
<keyword evidence="2" id="KW-0678">Repressor</keyword>
<dbReference type="EMBL" id="CP136895">
    <property type="protein sequence ID" value="WOL11761.1"/>
    <property type="molecule type" value="Genomic_DNA"/>
</dbReference>
<dbReference type="InterPro" id="IPR039774">
    <property type="entry name" value="Sin3-like"/>
</dbReference>
<dbReference type="PANTHER" id="PTHR12346">
    <property type="entry name" value="SIN3B-RELATED"/>
    <property type="match status" value="1"/>
</dbReference>
<dbReference type="GO" id="GO:0000122">
    <property type="term" value="P:negative regulation of transcription by RNA polymerase II"/>
    <property type="evidence" value="ECO:0007669"/>
    <property type="project" value="TreeGrafter"/>
</dbReference>
<feature type="region of interest" description="Disordered" evidence="4">
    <location>
        <begin position="582"/>
        <end position="601"/>
    </location>
</feature>
<dbReference type="Proteomes" id="UP001327560">
    <property type="component" value="Chromosome 6"/>
</dbReference>
<evidence type="ECO:0000313" key="6">
    <source>
        <dbReference type="EMBL" id="WOL11761.1"/>
    </source>
</evidence>
<dbReference type="GO" id="GO:0003714">
    <property type="term" value="F:transcription corepressor activity"/>
    <property type="evidence" value="ECO:0007669"/>
    <property type="project" value="InterPro"/>
</dbReference>
<gene>
    <name evidence="6" type="ORF">Cni_G20525</name>
</gene>
<dbReference type="GO" id="GO:0000118">
    <property type="term" value="C:histone deacetylase complex"/>
    <property type="evidence" value="ECO:0007669"/>
    <property type="project" value="TreeGrafter"/>
</dbReference>
<keyword evidence="7" id="KW-1185">Reference proteome</keyword>
<evidence type="ECO:0000259" key="5">
    <source>
        <dbReference type="SMART" id="SM00761"/>
    </source>
</evidence>
<dbReference type="InterPro" id="IPR031693">
    <property type="entry name" value="Sin3_C"/>
</dbReference>
<evidence type="ECO:0000256" key="3">
    <source>
        <dbReference type="ARBA" id="ARBA00023242"/>
    </source>
</evidence>
<name>A0AAQ3QJR7_9LILI</name>
<sequence>MEMVVVAVGMEGVGDDAGFVKRKRKCLESPADDSVHPVESIKKVKLLLRGHPNLFMGFQNFLPKDLDAESKIKDLDAESKTKDLVAESKTKDLVATKPSTSEKNPEYEDALAFVSKIKVLVLLQDHDDLIEEFSCFLPSYSRQAPLRHGCAPSRNKDGSKQANIDDSRCGKMIQKERAYKLDAECHLNNDFHELEHEKRTHIIMESDEGCKEYETGTMGIRHDKNSNNLMLHKGGKDVQIRRDDMRKEKVSESDKNIEGRKLCKESKDGPLSKDADVSRNSQFRDNKSEYAELDLSSIQRCTPSYCILPDNHPIPSASCVTELEKSVLNDRLVSVTSGSENSFKFMRRNKYENSLFRCEDDRFEMDLLLNMMTSTARKVEDILEKIHYNEIEPGIGFQIEDHLSSQNLSCIERVYGDNGLEIIDVLHAKPSATLSIILTRLKQKQEETSRRQADLENIWKDVFAKYYFRSLDHRSFYFKQQDKKTLNSEALLDECKHANEQIDENVLLKSVAGNGQISPCMVFKYEDPEVHDVLYKIMEYYCGENCTSKDEQDKIMKIWTYFLEPLFGTSQFQGTTSYKEKKQTCKGGTSSSGQGHGSHDSRVLTRHQNVVHALEPSVIYTPLNPENIKNNEGEQNWKSIMCRTSTTTKDINDKGHVSLKLSTVHDYEDEREEGELSPEVHLDENNSVDYEDSLTNKVAEVKDPLEGRKHQLCPAELTCIQVEPETKMDNVNASQDSDESMRRHLRNSSNAYEAVIDASHSDSESDNSSCEHDDGEEKDVDHHAKSESELVEMSDADMFEEEERQEQLSICHLKTSKPLAELPPRVLLDGDRQSRIFYGSSSFYLLFRFHQILYERILSAKTNSSAADLQSRTPKNTNHPNHYTKFKNALYSYIRGSVSKTEFEDHCCAVVGPQSYMLFTLDVLISKLAKQLQVIASNETDNRFLQLYAYEKSRGPGRFIDLVYHQNACAIHDGDIFRFECVGSLAYPSDPTQLSIQFMEHRPIEAESTIESKEPDFVPYLYNVFLKSIPMEREARNIFLQRNKRKCCYDDKNFATCKSMERIRIINGLQCRMLGSSKVLYVLGTEDFLSSNRKKKLLVDASPSSDGGISSRRVERFRRFLSDHVD</sequence>
<feature type="region of interest" description="Disordered" evidence="4">
    <location>
        <begin position="244"/>
        <end position="280"/>
    </location>
</feature>
<evidence type="ECO:0000256" key="1">
    <source>
        <dbReference type="ARBA" id="ARBA00004123"/>
    </source>
</evidence>
<evidence type="ECO:0000256" key="2">
    <source>
        <dbReference type="ARBA" id="ARBA00022491"/>
    </source>
</evidence>
<dbReference type="SMART" id="SM00761">
    <property type="entry name" value="HDAC_interact"/>
    <property type="match status" value="1"/>
</dbReference>
<evidence type="ECO:0000313" key="7">
    <source>
        <dbReference type="Proteomes" id="UP001327560"/>
    </source>
</evidence>
<dbReference type="InterPro" id="IPR036600">
    <property type="entry name" value="PAH_sf"/>
</dbReference>
<accession>A0AAQ3QJR7</accession>
<protein>
    <submittedName>
        <fullName evidence="6">Paired amphipathic helix protein Sin3-like 4</fullName>
    </submittedName>
</protein>
<dbReference type="Pfam" id="PF16879">
    <property type="entry name" value="Sin3a_C"/>
    <property type="match status" value="1"/>
</dbReference>
<proteinExistence type="predicted"/>
<comment type="subcellular location">
    <subcellularLocation>
        <location evidence="1">Nucleus</location>
    </subcellularLocation>
</comment>
<keyword evidence="3" id="KW-0539">Nucleus</keyword>
<organism evidence="6 7">
    <name type="scientific">Canna indica</name>
    <name type="common">Indian-shot</name>
    <dbReference type="NCBI Taxonomy" id="4628"/>
    <lineage>
        <taxon>Eukaryota</taxon>
        <taxon>Viridiplantae</taxon>
        <taxon>Streptophyta</taxon>
        <taxon>Embryophyta</taxon>
        <taxon>Tracheophyta</taxon>
        <taxon>Spermatophyta</taxon>
        <taxon>Magnoliopsida</taxon>
        <taxon>Liliopsida</taxon>
        <taxon>Zingiberales</taxon>
        <taxon>Cannaceae</taxon>
        <taxon>Canna</taxon>
    </lineage>
</organism>
<dbReference type="AlphaFoldDB" id="A0AAQ3QJR7"/>